<dbReference type="PANTHER" id="PTHR46584">
    <property type="entry name" value="HMG DOMAIN-CONTAINING PROTEIN 4"/>
    <property type="match status" value="1"/>
</dbReference>
<dbReference type="PROSITE" id="PS50118">
    <property type="entry name" value="HMG_BOX_2"/>
    <property type="match status" value="1"/>
</dbReference>
<proteinExistence type="predicted"/>
<sequence>MPAFPSLQRLVKHVREVHLSKGGRHVHTGERSKNFVLSKRVQMMHGTPMPAQNAVPSQMPHQLSPPPVQYQQPQIVYAAPPPEPMFVTVPPQPQRANKPMKKPLTGYNLYSSDVRKSICLTNPEATFGDISRLVGTEWKNLPQDQKQLWEDRASKINEENKDLIVTGGQDSTPSTNHSSSTDNYSMVFECAWNKCDYQFEDAADCLEHCIQDENGHVQNTFVDKEHELV</sequence>
<organism evidence="3 4">
    <name type="scientific">Megaselia scalaris</name>
    <name type="common">Humpbacked fly</name>
    <name type="synonym">Phora scalaris</name>
    <dbReference type="NCBI Taxonomy" id="36166"/>
    <lineage>
        <taxon>Eukaryota</taxon>
        <taxon>Metazoa</taxon>
        <taxon>Ecdysozoa</taxon>
        <taxon>Arthropoda</taxon>
        <taxon>Hexapoda</taxon>
        <taxon>Insecta</taxon>
        <taxon>Pterygota</taxon>
        <taxon>Neoptera</taxon>
        <taxon>Endopterygota</taxon>
        <taxon>Diptera</taxon>
        <taxon>Brachycera</taxon>
        <taxon>Muscomorpha</taxon>
        <taxon>Platypezoidea</taxon>
        <taxon>Phoridae</taxon>
        <taxon>Megaseliini</taxon>
        <taxon>Megaselia</taxon>
    </lineage>
</organism>
<keyword evidence="1" id="KW-0539">Nucleus</keyword>
<dbReference type="CDD" id="cd21984">
    <property type="entry name" value="HMG-box_PB1"/>
    <property type="match status" value="1"/>
</dbReference>
<dbReference type="InterPro" id="IPR036910">
    <property type="entry name" value="HMG_box_dom_sf"/>
</dbReference>
<dbReference type="InterPro" id="IPR042477">
    <property type="entry name" value="HMGXB4"/>
</dbReference>
<evidence type="ECO:0000259" key="2">
    <source>
        <dbReference type="PROSITE" id="PS50118"/>
    </source>
</evidence>
<keyword evidence="4" id="KW-1185">Reference proteome</keyword>
<feature type="domain" description="HMG box" evidence="2">
    <location>
        <begin position="100"/>
        <end position="155"/>
    </location>
</feature>
<dbReference type="STRING" id="36166.T1GVT5"/>
<dbReference type="EMBL" id="CAQQ02389624">
    <property type="status" value="NOT_ANNOTATED_CDS"/>
    <property type="molecule type" value="Genomic_DNA"/>
</dbReference>
<reference evidence="3" key="2">
    <citation type="submission" date="2015-06" db="UniProtKB">
        <authorList>
            <consortium name="EnsemblMetazoa"/>
        </authorList>
    </citation>
    <scope>IDENTIFICATION</scope>
</reference>
<dbReference type="GO" id="GO:0003677">
    <property type="term" value="F:DNA binding"/>
    <property type="evidence" value="ECO:0007669"/>
    <property type="project" value="UniProtKB-UniRule"/>
</dbReference>
<dbReference type="HOGENOM" id="CLU_1210986_0_0_1"/>
<dbReference type="Proteomes" id="UP000015102">
    <property type="component" value="Unassembled WGS sequence"/>
</dbReference>
<dbReference type="EMBL" id="CAQQ02389625">
    <property type="status" value="NOT_ANNOTATED_CDS"/>
    <property type="molecule type" value="Genomic_DNA"/>
</dbReference>
<dbReference type="Gene3D" id="1.10.30.10">
    <property type="entry name" value="High mobility group box domain"/>
    <property type="match status" value="1"/>
</dbReference>
<name>T1GVT5_MEGSC</name>
<feature type="DNA-binding region" description="HMG box" evidence="1">
    <location>
        <begin position="100"/>
        <end position="155"/>
    </location>
</feature>
<dbReference type="GO" id="GO:0005634">
    <property type="term" value="C:nucleus"/>
    <property type="evidence" value="ECO:0007669"/>
    <property type="project" value="UniProtKB-UniRule"/>
</dbReference>
<evidence type="ECO:0000256" key="1">
    <source>
        <dbReference type="PROSITE-ProRule" id="PRU00267"/>
    </source>
</evidence>
<reference evidence="4" key="1">
    <citation type="submission" date="2013-02" db="EMBL/GenBank/DDBJ databases">
        <authorList>
            <person name="Hughes D."/>
        </authorList>
    </citation>
    <scope>NUCLEOTIDE SEQUENCE</scope>
    <source>
        <strain>Durham</strain>
        <strain evidence="4">NC isolate 2 -- Noor lab</strain>
    </source>
</reference>
<dbReference type="AlphaFoldDB" id="T1GVT5"/>
<dbReference type="SMART" id="SM00398">
    <property type="entry name" value="HMG"/>
    <property type="match status" value="1"/>
</dbReference>
<evidence type="ECO:0000313" key="3">
    <source>
        <dbReference type="EnsemblMetazoa" id="MESCA007902-PA"/>
    </source>
</evidence>
<dbReference type="InterPro" id="IPR009071">
    <property type="entry name" value="HMG_box_dom"/>
</dbReference>
<protein>
    <recommendedName>
        <fullName evidence="2">HMG box domain-containing protein</fullName>
    </recommendedName>
</protein>
<dbReference type="EnsemblMetazoa" id="MESCA007902-RA">
    <property type="protein sequence ID" value="MESCA007902-PA"/>
    <property type="gene ID" value="MESCA007902"/>
</dbReference>
<dbReference type="SUPFAM" id="SSF47095">
    <property type="entry name" value="HMG-box"/>
    <property type="match status" value="1"/>
</dbReference>
<dbReference type="Pfam" id="PF00505">
    <property type="entry name" value="HMG_box"/>
    <property type="match status" value="1"/>
</dbReference>
<dbReference type="PANTHER" id="PTHR46584:SF1">
    <property type="entry name" value="HMG DOMAIN-CONTAINING PROTEIN 4"/>
    <property type="match status" value="1"/>
</dbReference>
<keyword evidence="1" id="KW-0238">DNA-binding</keyword>
<evidence type="ECO:0000313" key="4">
    <source>
        <dbReference type="Proteomes" id="UP000015102"/>
    </source>
</evidence>
<accession>T1GVT5</accession>